<keyword evidence="2" id="KW-1185">Reference proteome</keyword>
<dbReference type="InParanoid" id="A0A0C3F1W3"/>
<evidence type="ECO:0000313" key="2">
    <source>
        <dbReference type="Proteomes" id="UP000054166"/>
    </source>
</evidence>
<gene>
    <name evidence="1" type="ORF">PILCRDRAFT_828622</name>
</gene>
<dbReference type="EMBL" id="KN833069">
    <property type="protein sequence ID" value="KIM73961.1"/>
    <property type="molecule type" value="Genomic_DNA"/>
</dbReference>
<dbReference type="Proteomes" id="UP000054166">
    <property type="component" value="Unassembled WGS sequence"/>
</dbReference>
<organism evidence="1 2">
    <name type="scientific">Piloderma croceum (strain F 1598)</name>
    <dbReference type="NCBI Taxonomy" id="765440"/>
    <lineage>
        <taxon>Eukaryota</taxon>
        <taxon>Fungi</taxon>
        <taxon>Dikarya</taxon>
        <taxon>Basidiomycota</taxon>
        <taxon>Agaricomycotina</taxon>
        <taxon>Agaricomycetes</taxon>
        <taxon>Agaricomycetidae</taxon>
        <taxon>Atheliales</taxon>
        <taxon>Atheliaceae</taxon>
        <taxon>Piloderma</taxon>
    </lineage>
</organism>
<proteinExistence type="predicted"/>
<reference evidence="2" key="2">
    <citation type="submission" date="2015-01" db="EMBL/GenBank/DDBJ databases">
        <title>Evolutionary Origins and Diversification of the Mycorrhizal Mutualists.</title>
        <authorList>
            <consortium name="DOE Joint Genome Institute"/>
            <consortium name="Mycorrhizal Genomics Consortium"/>
            <person name="Kohler A."/>
            <person name="Kuo A."/>
            <person name="Nagy L.G."/>
            <person name="Floudas D."/>
            <person name="Copeland A."/>
            <person name="Barry K.W."/>
            <person name="Cichocki N."/>
            <person name="Veneault-Fourrey C."/>
            <person name="LaButti K."/>
            <person name="Lindquist E.A."/>
            <person name="Lipzen A."/>
            <person name="Lundell T."/>
            <person name="Morin E."/>
            <person name="Murat C."/>
            <person name="Riley R."/>
            <person name="Ohm R."/>
            <person name="Sun H."/>
            <person name="Tunlid A."/>
            <person name="Henrissat B."/>
            <person name="Grigoriev I.V."/>
            <person name="Hibbett D.S."/>
            <person name="Martin F."/>
        </authorList>
    </citation>
    <scope>NUCLEOTIDE SEQUENCE [LARGE SCALE GENOMIC DNA]</scope>
    <source>
        <strain evidence="2">F 1598</strain>
    </source>
</reference>
<dbReference type="AlphaFoldDB" id="A0A0C3F1W3"/>
<evidence type="ECO:0000313" key="1">
    <source>
        <dbReference type="EMBL" id="KIM73961.1"/>
    </source>
</evidence>
<name>A0A0C3F1W3_PILCF</name>
<sequence>MCFLAHPLVYTFPRSTEVSLQLERLALFVGQLRDLVVDRLERADGMHDSFDTEIVLMSLLFAAM</sequence>
<dbReference type="HOGENOM" id="CLU_2868493_0_0_1"/>
<reference evidence="1 2" key="1">
    <citation type="submission" date="2014-04" db="EMBL/GenBank/DDBJ databases">
        <authorList>
            <consortium name="DOE Joint Genome Institute"/>
            <person name="Kuo A."/>
            <person name="Tarkka M."/>
            <person name="Buscot F."/>
            <person name="Kohler A."/>
            <person name="Nagy L.G."/>
            <person name="Floudas D."/>
            <person name="Copeland A."/>
            <person name="Barry K.W."/>
            <person name="Cichocki N."/>
            <person name="Veneault-Fourrey C."/>
            <person name="LaButti K."/>
            <person name="Lindquist E.A."/>
            <person name="Lipzen A."/>
            <person name="Lundell T."/>
            <person name="Morin E."/>
            <person name="Murat C."/>
            <person name="Sun H."/>
            <person name="Tunlid A."/>
            <person name="Henrissat B."/>
            <person name="Grigoriev I.V."/>
            <person name="Hibbett D.S."/>
            <person name="Martin F."/>
            <person name="Nordberg H.P."/>
            <person name="Cantor M.N."/>
            <person name="Hua S.X."/>
        </authorList>
    </citation>
    <scope>NUCLEOTIDE SEQUENCE [LARGE SCALE GENOMIC DNA]</scope>
    <source>
        <strain evidence="1 2">F 1598</strain>
    </source>
</reference>
<accession>A0A0C3F1W3</accession>
<protein>
    <submittedName>
        <fullName evidence="1">Uncharacterized protein</fullName>
    </submittedName>
</protein>